<dbReference type="InterPro" id="IPR018721">
    <property type="entry name" value="DUF2252"/>
</dbReference>
<keyword evidence="3" id="KW-1185">Reference proteome</keyword>
<feature type="region of interest" description="Disordered" evidence="1">
    <location>
        <begin position="464"/>
        <end position="731"/>
    </location>
</feature>
<name>A0A512IE94_9MICC</name>
<feature type="compositionally biased region" description="Basic residues" evidence="1">
    <location>
        <begin position="676"/>
        <end position="691"/>
    </location>
</feature>
<feature type="compositionally biased region" description="Pro residues" evidence="1">
    <location>
        <begin position="1"/>
        <end position="10"/>
    </location>
</feature>
<feature type="region of interest" description="Disordered" evidence="1">
    <location>
        <begin position="1"/>
        <end position="20"/>
    </location>
</feature>
<feature type="compositionally biased region" description="Basic residues" evidence="1">
    <location>
        <begin position="575"/>
        <end position="586"/>
    </location>
</feature>
<dbReference type="Proteomes" id="UP000321103">
    <property type="component" value="Unassembled WGS sequence"/>
</dbReference>
<sequence length="731" mass="77487">MTPSFTPPPRSAEAAERARERCPLSAHGLLEPVRGQRDPVALLRSQDEGRLPELVPLRHERMAASPFAFFRGAALVMAHDLAHRPGTGLEVQLCGDAHLSNFGVFGTPERRLLFDLDDFDETARGPWEWDVLRLAASFAVAGRQNGFGRDERRGVVAAAARSYRRAVRGFARESTLAVWYAAADTEQVRHQYARGKEASRRTEAALRKARSRDSRRLLGTLTEEVAGRPRFAADPPVVVPARELLGPAEHTALAERMARLLDGYRETLVSDRRFLLDQFDVVDIARSVRGLGSVGTRSWLVLLTGRADGEPLFLQVKEAGASVLAAAGAVPSGVPGVEHGGERVVAGQRLMQAASDTFLGWLSVVDADGVHRDYYVRQLRDWKASAAVERMTPGGMRSYGELCGWTLARAHARSGDRMALAAYLAQGKVLDEALADFAEAYADRNAEDHRRFCAVLEAEDLTPGHARPSRAAASGGAASVRHPAVARAPRAGPGPPAPVPLRRTGRSPPRPRPGAEPPGRGGHSTGLPSSRVASKHEDRTDTGAGGRVRRPDGRPVPRPPAARRARAPSPSGAAARRRRGGRHGGRVRPGGLGQDAPAGLVGHRAPPAGRVAVGRAGRRGPAPVLGPGALLAAGRARRAAGQPAGDPAPALRARPALRLRPGGGLHGAARAAGAGARRRAPDRGHRRRAVPRRGGPPRPRRTAPGRGDTDRPGAPPAAAAPRGAAHGAARG</sequence>
<proteinExistence type="predicted"/>
<protein>
    <recommendedName>
        <fullName evidence="4">DUF2252 domain-containing protein</fullName>
    </recommendedName>
</protein>
<evidence type="ECO:0000256" key="1">
    <source>
        <dbReference type="SAM" id="MobiDB-lite"/>
    </source>
</evidence>
<comment type="caution">
    <text evidence="2">The sequence shown here is derived from an EMBL/GenBank/DDBJ whole genome shotgun (WGS) entry which is preliminary data.</text>
</comment>
<accession>A0A512IE94</accession>
<dbReference type="PANTHER" id="PTHR39441:SF1">
    <property type="entry name" value="DUF2252 DOMAIN-CONTAINING PROTEIN"/>
    <property type="match status" value="1"/>
</dbReference>
<evidence type="ECO:0000313" key="2">
    <source>
        <dbReference type="EMBL" id="GEO96008.1"/>
    </source>
</evidence>
<reference evidence="2 3" key="1">
    <citation type="submission" date="2019-07" db="EMBL/GenBank/DDBJ databases">
        <title>Whole genome shotgun sequence of Kocuria turfanensis NBRC 107627.</title>
        <authorList>
            <person name="Hosoyama A."/>
            <person name="Uohara A."/>
            <person name="Ohji S."/>
            <person name="Ichikawa N."/>
        </authorList>
    </citation>
    <scope>NUCLEOTIDE SEQUENCE [LARGE SCALE GENOMIC DNA]</scope>
    <source>
        <strain evidence="2 3">NBRC 107627</strain>
    </source>
</reference>
<feature type="compositionally biased region" description="Low complexity" evidence="1">
    <location>
        <begin position="716"/>
        <end position="731"/>
    </location>
</feature>
<organism evidence="2 3">
    <name type="scientific">Kocuria turfanensis</name>
    <dbReference type="NCBI Taxonomy" id="388357"/>
    <lineage>
        <taxon>Bacteria</taxon>
        <taxon>Bacillati</taxon>
        <taxon>Actinomycetota</taxon>
        <taxon>Actinomycetes</taxon>
        <taxon>Micrococcales</taxon>
        <taxon>Micrococcaceae</taxon>
        <taxon>Kocuria</taxon>
    </lineage>
</organism>
<dbReference type="STRING" id="388357.GCA_001580365_00039"/>
<dbReference type="EMBL" id="BJZS01000065">
    <property type="protein sequence ID" value="GEO96008.1"/>
    <property type="molecule type" value="Genomic_DNA"/>
</dbReference>
<feature type="compositionally biased region" description="Low complexity" evidence="1">
    <location>
        <begin position="604"/>
        <end position="660"/>
    </location>
</feature>
<evidence type="ECO:0000313" key="3">
    <source>
        <dbReference type="Proteomes" id="UP000321103"/>
    </source>
</evidence>
<dbReference type="Pfam" id="PF10009">
    <property type="entry name" value="DUF2252"/>
    <property type="match status" value="1"/>
</dbReference>
<dbReference type="AlphaFoldDB" id="A0A512IE94"/>
<feature type="compositionally biased region" description="Low complexity" evidence="1">
    <location>
        <begin position="464"/>
        <end position="491"/>
    </location>
</feature>
<gene>
    <name evidence="2" type="ORF">KTU01_21310</name>
</gene>
<dbReference type="RefSeq" id="WP_232319349.1">
    <property type="nucleotide sequence ID" value="NZ_BJZS01000065.1"/>
</dbReference>
<evidence type="ECO:0008006" key="4">
    <source>
        <dbReference type="Google" id="ProtNLM"/>
    </source>
</evidence>
<dbReference type="PANTHER" id="PTHR39441">
    <property type="entry name" value="DUF2252 DOMAIN-CONTAINING PROTEIN"/>
    <property type="match status" value="1"/>
</dbReference>